<keyword evidence="2" id="KW-1133">Transmembrane helix</keyword>
<evidence type="ECO:0000313" key="3">
    <source>
        <dbReference type="EMBL" id="GBP75290.1"/>
    </source>
</evidence>
<feature type="region of interest" description="Disordered" evidence="1">
    <location>
        <begin position="1"/>
        <end position="26"/>
    </location>
</feature>
<dbReference type="Proteomes" id="UP000299102">
    <property type="component" value="Unassembled WGS sequence"/>
</dbReference>
<keyword evidence="4" id="KW-1185">Reference proteome</keyword>
<name>A0A4C1YJQ7_EUMVA</name>
<keyword evidence="2" id="KW-0472">Membrane</keyword>
<comment type="caution">
    <text evidence="3">The sequence shown here is derived from an EMBL/GenBank/DDBJ whole genome shotgun (WGS) entry which is preliminary data.</text>
</comment>
<evidence type="ECO:0000256" key="2">
    <source>
        <dbReference type="SAM" id="Phobius"/>
    </source>
</evidence>
<sequence length="198" mass="21261">MIVHLSFNPSNVPQDSQVGKPTDSRGGTYELRCGPAHPVGRQTLSDPTIPTLHNIGRSIPSPFPILVSVTIYISIPVPYSISTPFTIPVPVPLSIILILLWFSILSHTRSRVDFGPNFGCDPGLAFDSAARAHSHFATDHGSDLNEAGDKLPAKGQSALTNDIIIADVCGGRADKERLGEVLLWQIFVLDRGTPLCGC</sequence>
<gene>
    <name evidence="3" type="ORF">EVAR_47327_1</name>
</gene>
<protein>
    <submittedName>
        <fullName evidence="3">Uncharacterized protein</fullName>
    </submittedName>
</protein>
<proteinExistence type="predicted"/>
<dbReference type="AlphaFoldDB" id="A0A4C1YJQ7"/>
<evidence type="ECO:0000313" key="4">
    <source>
        <dbReference type="Proteomes" id="UP000299102"/>
    </source>
</evidence>
<feature type="compositionally biased region" description="Polar residues" evidence="1">
    <location>
        <begin position="7"/>
        <end position="19"/>
    </location>
</feature>
<keyword evidence="2" id="KW-0812">Transmembrane</keyword>
<evidence type="ECO:0000256" key="1">
    <source>
        <dbReference type="SAM" id="MobiDB-lite"/>
    </source>
</evidence>
<organism evidence="3 4">
    <name type="scientific">Eumeta variegata</name>
    <name type="common">Bagworm moth</name>
    <name type="synonym">Eumeta japonica</name>
    <dbReference type="NCBI Taxonomy" id="151549"/>
    <lineage>
        <taxon>Eukaryota</taxon>
        <taxon>Metazoa</taxon>
        <taxon>Ecdysozoa</taxon>
        <taxon>Arthropoda</taxon>
        <taxon>Hexapoda</taxon>
        <taxon>Insecta</taxon>
        <taxon>Pterygota</taxon>
        <taxon>Neoptera</taxon>
        <taxon>Endopterygota</taxon>
        <taxon>Lepidoptera</taxon>
        <taxon>Glossata</taxon>
        <taxon>Ditrysia</taxon>
        <taxon>Tineoidea</taxon>
        <taxon>Psychidae</taxon>
        <taxon>Oiketicinae</taxon>
        <taxon>Eumeta</taxon>
    </lineage>
</organism>
<reference evidence="3 4" key="1">
    <citation type="journal article" date="2019" name="Commun. Biol.">
        <title>The bagworm genome reveals a unique fibroin gene that provides high tensile strength.</title>
        <authorList>
            <person name="Kono N."/>
            <person name="Nakamura H."/>
            <person name="Ohtoshi R."/>
            <person name="Tomita M."/>
            <person name="Numata K."/>
            <person name="Arakawa K."/>
        </authorList>
    </citation>
    <scope>NUCLEOTIDE SEQUENCE [LARGE SCALE GENOMIC DNA]</scope>
</reference>
<dbReference type="EMBL" id="BGZK01001242">
    <property type="protein sequence ID" value="GBP75290.1"/>
    <property type="molecule type" value="Genomic_DNA"/>
</dbReference>
<feature type="transmembrane region" description="Helical" evidence="2">
    <location>
        <begin position="87"/>
        <end position="105"/>
    </location>
</feature>
<accession>A0A4C1YJQ7</accession>